<dbReference type="Proteomes" id="UP001163823">
    <property type="component" value="Chromosome 7"/>
</dbReference>
<name>A0AAD7LQ77_QUISA</name>
<accession>A0AAD7LQ77</accession>
<dbReference type="SUPFAM" id="SSF52058">
    <property type="entry name" value="L domain-like"/>
    <property type="match status" value="1"/>
</dbReference>
<proteinExistence type="predicted"/>
<protein>
    <submittedName>
        <fullName evidence="1">Disease resistance protein</fullName>
    </submittedName>
</protein>
<gene>
    <name evidence="1" type="ORF">O6P43_017364</name>
</gene>
<sequence>MAYNDTLEKFCELFLSVRHQVELPKKLECPKLQVFSLELQKNFLKIPDSFFEVMTELKVLYLCECTLADIAIVGEFTNLEILTVHDSDIKQLPSAIGRLHRLKLLDLRGCNSLKVIPPRVVSKLTRLEEVNMECSFTNWEVKGQDTRSRNCSLSEIKWIA</sequence>
<organism evidence="1 2">
    <name type="scientific">Quillaja saponaria</name>
    <name type="common">Soap bark tree</name>
    <dbReference type="NCBI Taxonomy" id="32244"/>
    <lineage>
        <taxon>Eukaryota</taxon>
        <taxon>Viridiplantae</taxon>
        <taxon>Streptophyta</taxon>
        <taxon>Embryophyta</taxon>
        <taxon>Tracheophyta</taxon>
        <taxon>Spermatophyta</taxon>
        <taxon>Magnoliopsida</taxon>
        <taxon>eudicotyledons</taxon>
        <taxon>Gunneridae</taxon>
        <taxon>Pentapetalae</taxon>
        <taxon>rosids</taxon>
        <taxon>fabids</taxon>
        <taxon>Fabales</taxon>
        <taxon>Quillajaceae</taxon>
        <taxon>Quillaja</taxon>
    </lineage>
</organism>
<dbReference type="PANTHER" id="PTHR47186">
    <property type="entry name" value="LEUCINE-RICH REPEAT-CONTAINING PROTEIN 57"/>
    <property type="match status" value="1"/>
</dbReference>
<dbReference type="AlphaFoldDB" id="A0AAD7LQ77"/>
<evidence type="ECO:0000313" key="2">
    <source>
        <dbReference type="Proteomes" id="UP001163823"/>
    </source>
</evidence>
<comment type="caution">
    <text evidence="1">The sequence shown here is derived from an EMBL/GenBank/DDBJ whole genome shotgun (WGS) entry which is preliminary data.</text>
</comment>
<reference evidence="1" key="1">
    <citation type="journal article" date="2023" name="Science">
        <title>Elucidation of the pathway for biosynthesis of saponin adjuvants from the soapbark tree.</title>
        <authorList>
            <person name="Reed J."/>
            <person name="Orme A."/>
            <person name="El-Demerdash A."/>
            <person name="Owen C."/>
            <person name="Martin L.B.B."/>
            <person name="Misra R.C."/>
            <person name="Kikuchi S."/>
            <person name="Rejzek M."/>
            <person name="Martin A.C."/>
            <person name="Harkess A."/>
            <person name="Leebens-Mack J."/>
            <person name="Louveau T."/>
            <person name="Stephenson M.J."/>
            <person name="Osbourn A."/>
        </authorList>
    </citation>
    <scope>NUCLEOTIDE SEQUENCE</scope>
    <source>
        <strain evidence="1">S10</strain>
    </source>
</reference>
<dbReference type="KEGG" id="qsa:O6P43_017364"/>
<evidence type="ECO:0000313" key="1">
    <source>
        <dbReference type="EMBL" id="KAJ7962092.1"/>
    </source>
</evidence>
<dbReference type="EMBL" id="JARAOO010000007">
    <property type="protein sequence ID" value="KAJ7962092.1"/>
    <property type="molecule type" value="Genomic_DNA"/>
</dbReference>
<dbReference type="Gene3D" id="3.80.10.10">
    <property type="entry name" value="Ribonuclease Inhibitor"/>
    <property type="match status" value="1"/>
</dbReference>
<dbReference type="PANTHER" id="PTHR47186:SF14">
    <property type="entry name" value="PROTEIN KINASE DOMAIN-CONTAINING PROTEIN"/>
    <property type="match status" value="1"/>
</dbReference>
<dbReference type="InterPro" id="IPR032675">
    <property type="entry name" value="LRR_dom_sf"/>
</dbReference>
<keyword evidence="2" id="KW-1185">Reference proteome</keyword>